<dbReference type="GO" id="GO:0032259">
    <property type="term" value="P:methylation"/>
    <property type="evidence" value="ECO:0007669"/>
    <property type="project" value="UniProtKB-KW"/>
</dbReference>
<dbReference type="Proteomes" id="UP001199816">
    <property type="component" value="Unassembled WGS sequence"/>
</dbReference>
<dbReference type="PANTHER" id="PTHR47739:SF1">
    <property type="entry name" value="TRNA1(VAL) (ADENINE(37)-N6)-METHYLTRANSFERASE"/>
    <property type="match status" value="1"/>
</dbReference>
<keyword evidence="5" id="KW-1185">Reference proteome</keyword>
<name>A0ABS8PWY6_9BACT</name>
<evidence type="ECO:0000259" key="3">
    <source>
        <dbReference type="Pfam" id="PF05175"/>
    </source>
</evidence>
<proteinExistence type="predicted"/>
<dbReference type="Gene3D" id="3.40.50.150">
    <property type="entry name" value="Vaccinia Virus protein VP39"/>
    <property type="match status" value="1"/>
</dbReference>
<gene>
    <name evidence="4" type="ORF">LQ567_22545</name>
</gene>
<feature type="domain" description="Methyltransferase small" evidence="3">
    <location>
        <begin position="41"/>
        <end position="136"/>
    </location>
</feature>
<comment type="caution">
    <text evidence="4">The sequence shown here is derived from an EMBL/GenBank/DDBJ whole genome shotgun (WGS) entry which is preliminary data.</text>
</comment>
<dbReference type="EMBL" id="JAJNEC010000007">
    <property type="protein sequence ID" value="MCD2425580.1"/>
    <property type="molecule type" value="Genomic_DNA"/>
</dbReference>
<evidence type="ECO:0000256" key="1">
    <source>
        <dbReference type="ARBA" id="ARBA00022603"/>
    </source>
</evidence>
<dbReference type="Pfam" id="PF05175">
    <property type="entry name" value="MTS"/>
    <property type="match status" value="1"/>
</dbReference>
<dbReference type="InterPro" id="IPR002052">
    <property type="entry name" value="DNA_methylase_N6_adenine_CS"/>
</dbReference>
<dbReference type="InterPro" id="IPR007848">
    <property type="entry name" value="Small_mtfrase_dom"/>
</dbReference>
<evidence type="ECO:0000313" key="4">
    <source>
        <dbReference type="EMBL" id="MCD2425580.1"/>
    </source>
</evidence>
<dbReference type="RefSeq" id="WP_231008112.1">
    <property type="nucleotide sequence ID" value="NZ_JAJNEC010000007.1"/>
</dbReference>
<dbReference type="SUPFAM" id="SSF53335">
    <property type="entry name" value="S-adenosyl-L-methionine-dependent methyltransferases"/>
    <property type="match status" value="1"/>
</dbReference>
<keyword evidence="1 4" id="KW-0808">Transferase</keyword>
<dbReference type="InterPro" id="IPR029063">
    <property type="entry name" value="SAM-dependent_MTases_sf"/>
</dbReference>
<organism evidence="4 5">
    <name type="scientific">Niabella pedocola</name>
    <dbReference type="NCBI Taxonomy" id="1752077"/>
    <lineage>
        <taxon>Bacteria</taxon>
        <taxon>Pseudomonadati</taxon>
        <taxon>Bacteroidota</taxon>
        <taxon>Chitinophagia</taxon>
        <taxon>Chitinophagales</taxon>
        <taxon>Chitinophagaceae</taxon>
        <taxon>Niabella</taxon>
    </lineage>
</organism>
<sequence length="236" mass="26802">MPNPYFRFKQFVIYQDRCAMKVTTDACLFGAWVAGRIVAEAATVLDIGTGTGLLSLMIAQTGNRMIDAVEIQETDYQQAAENIAQTDWQASIRLIKGDVLEQAFQKKYDVIISNPPFYEKDLKGGQLHKNIAHHSAALSLQQLLLFIREQLTAGGTFFLLLPARREAELIRQLEPLGMHLNSCCYVHQTEKHVPFRIMVAGTFKKGHYLEERIVIRNGNAYTPEFKALLQPYYLHL</sequence>
<dbReference type="InterPro" id="IPR050210">
    <property type="entry name" value="tRNA_Adenine-N(6)_MTase"/>
</dbReference>
<dbReference type="GO" id="GO:0008168">
    <property type="term" value="F:methyltransferase activity"/>
    <property type="evidence" value="ECO:0007669"/>
    <property type="project" value="UniProtKB-KW"/>
</dbReference>
<keyword evidence="2" id="KW-0949">S-adenosyl-L-methionine</keyword>
<accession>A0ABS8PWY6</accession>
<protein>
    <submittedName>
        <fullName evidence="4">Methyltransferase</fullName>
    </submittedName>
</protein>
<evidence type="ECO:0000313" key="5">
    <source>
        <dbReference type="Proteomes" id="UP001199816"/>
    </source>
</evidence>
<reference evidence="4 5" key="1">
    <citation type="submission" date="2021-11" db="EMBL/GenBank/DDBJ databases">
        <title>Genomic of Niabella pedocola.</title>
        <authorList>
            <person name="Wu T."/>
        </authorList>
    </citation>
    <scope>NUCLEOTIDE SEQUENCE [LARGE SCALE GENOMIC DNA]</scope>
    <source>
        <strain evidence="4 5">JCM 31011</strain>
    </source>
</reference>
<evidence type="ECO:0000256" key="2">
    <source>
        <dbReference type="ARBA" id="ARBA00022691"/>
    </source>
</evidence>
<dbReference type="PANTHER" id="PTHR47739">
    <property type="entry name" value="TRNA1(VAL) (ADENINE(37)-N6)-METHYLTRANSFERASE"/>
    <property type="match status" value="1"/>
</dbReference>
<dbReference type="CDD" id="cd02440">
    <property type="entry name" value="AdoMet_MTases"/>
    <property type="match status" value="1"/>
</dbReference>
<keyword evidence="1 4" id="KW-0489">Methyltransferase</keyword>
<dbReference type="PROSITE" id="PS00092">
    <property type="entry name" value="N6_MTASE"/>
    <property type="match status" value="1"/>
</dbReference>